<sequence length="492" mass="53846">MTDFKSRVLYNLKQDPGLPVSNPSSAFWQSPPHALANTQSAHLPERVDIAIIGSGITGCSIARSLLGSTDQNTTVAVFEARSLCSGATGRNGGHLVSGAVHDFAGLKAAFGEEQAAKAARFTFRNIERVWQVVREELDPHTREASEIRAVTSTLNFTDKRAWEEYKWSVAEFNAAVPELAGMVKLIDGREAVETLKFTSSVGAAQQPAGAMWPYRLITGIFVALVKKYSARFTIETNTPVTGVTYNAEEGEYTLSTPRGSVRARRVVHCTNAFASHLLPSLRGRLFPLRGTMTVQERPPAFPNDGATRSWSFASNPTFDARSGLFSYGLYYMTQNAATGDLFLGGERQRVDQLLVADDSVIGDLPAQNLRSLLPRLFSNGGAHRKQPPATRQAWSGIMGFTADSMPVVGRLEEEWTGRAGSEEWIAAGFNGFGMDKCWLTGEAVAAMMIGESVDEWLPDVYRIRKARFLDGCEERVWETFGGASQEAVKSRI</sequence>
<name>A0A1L9SI28_9EURO</name>
<evidence type="ECO:0000259" key="1">
    <source>
        <dbReference type="Pfam" id="PF01266"/>
    </source>
</evidence>
<dbReference type="Gene3D" id="3.30.9.10">
    <property type="entry name" value="D-Amino Acid Oxidase, subunit A, domain 2"/>
    <property type="match status" value="1"/>
</dbReference>
<dbReference type="Pfam" id="PF01266">
    <property type="entry name" value="DAO"/>
    <property type="match status" value="1"/>
</dbReference>
<dbReference type="STRING" id="1073090.A0A1L9SI28"/>
<dbReference type="PANTHER" id="PTHR13847:SF213">
    <property type="entry name" value="DEPENDENT OXIDOREDUCTASE, PUTATIVE-RELATED"/>
    <property type="match status" value="1"/>
</dbReference>
<reference evidence="3" key="1">
    <citation type="journal article" date="2017" name="Genome Biol.">
        <title>Comparative genomics reveals high biological diversity and specific adaptations in the industrially and medically important fungal genus Aspergillus.</title>
        <authorList>
            <person name="de Vries R.P."/>
            <person name="Riley R."/>
            <person name="Wiebenga A."/>
            <person name="Aguilar-Osorio G."/>
            <person name="Amillis S."/>
            <person name="Uchima C.A."/>
            <person name="Anderluh G."/>
            <person name="Asadollahi M."/>
            <person name="Askin M."/>
            <person name="Barry K."/>
            <person name="Battaglia E."/>
            <person name="Bayram O."/>
            <person name="Benocci T."/>
            <person name="Braus-Stromeyer S.A."/>
            <person name="Caldana C."/>
            <person name="Canovas D."/>
            <person name="Cerqueira G.C."/>
            <person name="Chen F."/>
            <person name="Chen W."/>
            <person name="Choi C."/>
            <person name="Clum A."/>
            <person name="Dos Santos R.A."/>
            <person name="Damasio A.R."/>
            <person name="Diallinas G."/>
            <person name="Emri T."/>
            <person name="Fekete E."/>
            <person name="Flipphi M."/>
            <person name="Freyberg S."/>
            <person name="Gallo A."/>
            <person name="Gournas C."/>
            <person name="Habgood R."/>
            <person name="Hainaut M."/>
            <person name="Harispe M.L."/>
            <person name="Henrissat B."/>
            <person name="Hilden K.S."/>
            <person name="Hope R."/>
            <person name="Hossain A."/>
            <person name="Karabika E."/>
            <person name="Karaffa L."/>
            <person name="Karanyi Z."/>
            <person name="Krasevec N."/>
            <person name="Kuo A."/>
            <person name="Kusch H."/>
            <person name="LaButti K."/>
            <person name="Lagendijk E.L."/>
            <person name="Lapidus A."/>
            <person name="Levasseur A."/>
            <person name="Lindquist E."/>
            <person name="Lipzen A."/>
            <person name="Logrieco A.F."/>
            <person name="MacCabe A."/>
            <person name="Maekelae M.R."/>
            <person name="Malavazi I."/>
            <person name="Melin P."/>
            <person name="Meyer V."/>
            <person name="Mielnichuk N."/>
            <person name="Miskei M."/>
            <person name="Molnar A.P."/>
            <person name="Mule G."/>
            <person name="Ngan C.Y."/>
            <person name="Orejas M."/>
            <person name="Orosz E."/>
            <person name="Ouedraogo J.P."/>
            <person name="Overkamp K.M."/>
            <person name="Park H.-S."/>
            <person name="Perrone G."/>
            <person name="Piumi F."/>
            <person name="Punt P.J."/>
            <person name="Ram A.F."/>
            <person name="Ramon A."/>
            <person name="Rauscher S."/>
            <person name="Record E."/>
            <person name="Riano-Pachon D.M."/>
            <person name="Robert V."/>
            <person name="Roehrig J."/>
            <person name="Ruller R."/>
            <person name="Salamov A."/>
            <person name="Salih N.S."/>
            <person name="Samson R.A."/>
            <person name="Sandor E."/>
            <person name="Sanguinetti M."/>
            <person name="Schuetze T."/>
            <person name="Sepcic K."/>
            <person name="Shelest E."/>
            <person name="Sherlock G."/>
            <person name="Sophianopoulou V."/>
            <person name="Squina F.M."/>
            <person name="Sun H."/>
            <person name="Susca A."/>
            <person name="Todd R.B."/>
            <person name="Tsang A."/>
            <person name="Unkles S.E."/>
            <person name="van de Wiele N."/>
            <person name="van Rossen-Uffink D."/>
            <person name="Oliveira J.V."/>
            <person name="Vesth T.C."/>
            <person name="Visser J."/>
            <person name="Yu J.-H."/>
            <person name="Zhou M."/>
            <person name="Andersen M.R."/>
            <person name="Archer D.B."/>
            <person name="Baker S.E."/>
            <person name="Benoit I."/>
            <person name="Brakhage A.A."/>
            <person name="Braus G.H."/>
            <person name="Fischer R."/>
            <person name="Frisvad J.C."/>
            <person name="Goldman G.H."/>
            <person name="Houbraken J."/>
            <person name="Oakley B."/>
            <person name="Pocsi I."/>
            <person name="Scazzocchio C."/>
            <person name="Seiboth B."/>
            <person name="vanKuyk P.A."/>
            <person name="Wortman J."/>
            <person name="Dyer P.S."/>
            <person name="Grigoriev I.V."/>
        </authorList>
    </citation>
    <scope>NUCLEOTIDE SEQUENCE [LARGE SCALE GENOMIC DNA]</scope>
    <source>
        <strain evidence="3">CBS 506.65</strain>
    </source>
</reference>
<dbReference type="AlphaFoldDB" id="A0A1L9SI28"/>
<proteinExistence type="predicted"/>
<dbReference type="RefSeq" id="XP_022581375.1">
    <property type="nucleotide sequence ID" value="XM_022727983.1"/>
</dbReference>
<dbReference type="SUPFAM" id="SSF51905">
    <property type="entry name" value="FAD/NAD(P)-binding domain"/>
    <property type="match status" value="1"/>
</dbReference>
<organism evidence="2 3">
    <name type="scientific">Penicilliopsis zonata CBS 506.65</name>
    <dbReference type="NCBI Taxonomy" id="1073090"/>
    <lineage>
        <taxon>Eukaryota</taxon>
        <taxon>Fungi</taxon>
        <taxon>Dikarya</taxon>
        <taxon>Ascomycota</taxon>
        <taxon>Pezizomycotina</taxon>
        <taxon>Eurotiomycetes</taxon>
        <taxon>Eurotiomycetidae</taxon>
        <taxon>Eurotiales</taxon>
        <taxon>Aspergillaceae</taxon>
        <taxon>Penicilliopsis</taxon>
    </lineage>
</organism>
<keyword evidence="3" id="KW-1185">Reference proteome</keyword>
<evidence type="ECO:0000313" key="3">
    <source>
        <dbReference type="Proteomes" id="UP000184188"/>
    </source>
</evidence>
<dbReference type="EMBL" id="KV878341">
    <property type="protein sequence ID" value="OJJ46865.1"/>
    <property type="molecule type" value="Genomic_DNA"/>
</dbReference>
<dbReference type="OrthoDB" id="512662at2759"/>
<dbReference type="InterPro" id="IPR036188">
    <property type="entry name" value="FAD/NAD-bd_sf"/>
</dbReference>
<evidence type="ECO:0000313" key="2">
    <source>
        <dbReference type="EMBL" id="OJJ46865.1"/>
    </source>
</evidence>
<dbReference type="GO" id="GO:0005737">
    <property type="term" value="C:cytoplasm"/>
    <property type="evidence" value="ECO:0007669"/>
    <property type="project" value="TreeGrafter"/>
</dbReference>
<gene>
    <name evidence="2" type="ORF">ASPZODRAFT_24961</name>
</gene>
<protein>
    <recommendedName>
        <fullName evidence="1">FAD dependent oxidoreductase domain-containing protein</fullName>
    </recommendedName>
</protein>
<dbReference type="PANTHER" id="PTHR13847">
    <property type="entry name" value="SARCOSINE DEHYDROGENASE-RELATED"/>
    <property type="match status" value="1"/>
</dbReference>
<dbReference type="Proteomes" id="UP000184188">
    <property type="component" value="Unassembled WGS sequence"/>
</dbReference>
<dbReference type="GeneID" id="34614447"/>
<dbReference type="Gene3D" id="3.50.50.60">
    <property type="entry name" value="FAD/NAD(P)-binding domain"/>
    <property type="match status" value="1"/>
</dbReference>
<feature type="domain" description="FAD dependent oxidoreductase" evidence="1">
    <location>
        <begin position="48"/>
        <end position="447"/>
    </location>
</feature>
<dbReference type="InterPro" id="IPR006076">
    <property type="entry name" value="FAD-dep_OxRdtase"/>
</dbReference>
<dbReference type="VEuPathDB" id="FungiDB:ASPZODRAFT_24961"/>
<accession>A0A1L9SI28</accession>